<keyword evidence="8" id="KW-1185">Reference proteome</keyword>
<dbReference type="PANTHER" id="PTHR21641">
    <property type="entry name" value="TRANSLATION INITIATION FACTOR-RELATED"/>
    <property type="match status" value="1"/>
</dbReference>
<dbReference type="InterPro" id="IPR006196">
    <property type="entry name" value="RNA-binding_domain_S1_IF1"/>
</dbReference>
<keyword evidence="3" id="KW-0396">Initiation factor</keyword>
<reference evidence="8 9" key="1">
    <citation type="submission" date="2018-06" db="EMBL/GenBank/DDBJ databases">
        <title>Comparative genomics of downy mildews reveals potential adaptations to biotrophy.</title>
        <authorList>
            <person name="Fletcher K."/>
            <person name="Klosterman S.J."/>
            <person name="Derevnina L."/>
            <person name="Martin F."/>
            <person name="Koike S."/>
            <person name="Reyes Chin-Wo S."/>
            <person name="Mou B."/>
            <person name="Michelmore R."/>
        </authorList>
    </citation>
    <scope>NUCLEOTIDE SEQUENCE [LARGE SCALE GENOMIC DNA]</scope>
    <source>
        <strain evidence="7 9">R13</strain>
        <strain evidence="6 8">R14</strain>
    </source>
</reference>
<dbReference type="Pfam" id="PF01176">
    <property type="entry name" value="eIF-1a"/>
    <property type="match status" value="1"/>
</dbReference>
<organism evidence="6 8">
    <name type="scientific">Peronospora effusa</name>
    <dbReference type="NCBI Taxonomy" id="542832"/>
    <lineage>
        <taxon>Eukaryota</taxon>
        <taxon>Sar</taxon>
        <taxon>Stramenopiles</taxon>
        <taxon>Oomycota</taxon>
        <taxon>Peronosporomycetes</taxon>
        <taxon>Peronosporales</taxon>
        <taxon>Peronosporaceae</taxon>
        <taxon>Peronospora</taxon>
    </lineage>
</organism>
<proteinExistence type="inferred from homology"/>
<protein>
    <recommendedName>
        <fullName evidence="5">S1-like domain-containing protein</fullName>
    </recommendedName>
</protein>
<accession>A0A3M6VKG1</accession>
<keyword evidence="2" id="KW-0694">RNA-binding</keyword>
<dbReference type="EMBL" id="QLLG01000188">
    <property type="protein sequence ID" value="RMX66792.1"/>
    <property type="molecule type" value="Genomic_DNA"/>
</dbReference>
<comment type="caution">
    <text evidence="6">The sequence shown here is derived from an EMBL/GenBank/DDBJ whole genome shotgun (WGS) entry which is preliminary data.</text>
</comment>
<feature type="compositionally biased region" description="Polar residues" evidence="4">
    <location>
        <begin position="174"/>
        <end position="186"/>
    </location>
</feature>
<evidence type="ECO:0000256" key="2">
    <source>
        <dbReference type="ARBA" id="ARBA00022884"/>
    </source>
</evidence>
<dbReference type="InterPro" id="IPR012340">
    <property type="entry name" value="NA-bd_OB-fold"/>
</dbReference>
<dbReference type="InterPro" id="IPR001253">
    <property type="entry name" value="TIF_eIF-1A"/>
</dbReference>
<evidence type="ECO:0000256" key="3">
    <source>
        <dbReference type="PROSITE-ProRule" id="PRU00181"/>
    </source>
</evidence>
<dbReference type="Proteomes" id="UP000282087">
    <property type="component" value="Unassembled WGS sequence"/>
</dbReference>
<feature type="compositionally biased region" description="Acidic residues" evidence="4">
    <location>
        <begin position="209"/>
        <end position="220"/>
    </location>
</feature>
<dbReference type="EMBL" id="QKXF01000115">
    <property type="protein sequence ID" value="RQM16477.1"/>
    <property type="molecule type" value="Genomic_DNA"/>
</dbReference>
<dbReference type="InterPro" id="IPR039294">
    <property type="entry name" value="EIF1AD"/>
</dbReference>
<gene>
    <name evidence="7" type="ORF">DD237_002506</name>
    <name evidence="6" type="ORF">DD238_002161</name>
</gene>
<dbReference type="SMART" id="SM00652">
    <property type="entry name" value="eIF1a"/>
    <property type="match status" value="1"/>
</dbReference>
<evidence type="ECO:0000313" key="7">
    <source>
        <dbReference type="EMBL" id="RQM16477.1"/>
    </source>
</evidence>
<feature type="compositionally biased region" description="Acidic residues" evidence="4">
    <location>
        <begin position="155"/>
        <end position="172"/>
    </location>
</feature>
<dbReference type="GO" id="GO:0005634">
    <property type="term" value="C:nucleus"/>
    <property type="evidence" value="ECO:0007669"/>
    <property type="project" value="TreeGrafter"/>
</dbReference>
<evidence type="ECO:0000259" key="5">
    <source>
        <dbReference type="PROSITE" id="PS50832"/>
    </source>
</evidence>
<dbReference type="PANTHER" id="PTHR21641:SF0">
    <property type="entry name" value="RNA-BINDING PROTEIN EIF1AD-RELATED"/>
    <property type="match status" value="1"/>
</dbReference>
<feature type="domain" description="S1-like" evidence="5">
    <location>
        <begin position="38"/>
        <end position="97"/>
    </location>
</feature>
<dbReference type="Gene3D" id="2.40.50.140">
    <property type="entry name" value="Nucleic acid-binding proteins"/>
    <property type="match status" value="1"/>
</dbReference>
<evidence type="ECO:0000256" key="1">
    <source>
        <dbReference type="ARBA" id="ARBA00007340"/>
    </source>
</evidence>
<evidence type="ECO:0000313" key="9">
    <source>
        <dbReference type="Proteomes" id="UP000286097"/>
    </source>
</evidence>
<dbReference type="VEuPathDB" id="FungiDB:DD237_002506"/>
<keyword evidence="3" id="KW-0648">Protein biosynthesis</keyword>
<dbReference type="PROSITE" id="PS50832">
    <property type="entry name" value="S1_IF1_TYPE"/>
    <property type="match status" value="1"/>
</dbReference>
<feature type="region of interest" description="Disordered" evidence="4">
    <location>
        <begin position="148"/>
        <end position="220"/>
    </location>
</feature>
<dbReference type="Proteomes" id="UP000286097">
    <property type="component" value="Unassembled WGS sequence"/>
</dbReference>
<dbReference type="AlphaFoldDB" id="A0A3M6VKG1"/>
<name>A0A3M6VKG1_9STRA</name>
<evidence type="ECO:0000256" key="4">
    <source>
        <dbReference type="SAM" id="MobiDB-lite"/>
    </source>
</evidence>
<evidence type="ECO:0000313" key="6">
    <source>
        <dbReference type="EMBL" id="RMX66792.1"/>
    </source>
</evidence>
<sequence length="220" mass="24430">MEADAIPVQVQQEVLISSHITIMSGSGRKSAYRKGVTKRVLYGDPEPKENELIVRVTGLRGTNLFEVVDAQGIQSVTMLPTKFRKLIWVKRGDFLIVGEGDGGEATTATGKKGAVTSIVVHILYKDQIKNLKQKDLWPVEFDVSSTKQAWTHVDADDDEEEQKDGEENEGADEQVSQVSTPSSSKGLTMVEDGFAHMHVNRNRRKGHFDDEEEEADSDDE</sequence>
<dbReference type="GO" id="GO:0003723">
    <property type="term" value="F:RNA binding"/>
    <property type="evidence" value="ECO:0007669"/>
    <property type="project" value="UniProtKB-KW"/>
</dbReference>
<dbReference type="SUPFAM" id="SSF50249">
    <property type="entry name" value="Nucleic acid-binding proteins"/>
    <property type="match status" value="1"/>
</dbReference>
<dbReference type="STRING" id="542832.A0A3M6VKG1"/>
<evidence type="ECO:0000313" key="8">
    <source>
        <dbReference type="Proteomes" id="UP000282087"/>
    </source>
</evidence>
<comment type="similarity">
    <text evidence="1">Belongs to the EIF1AD family.</text>
</comment>
<dbReference type="GO" id="GO:0003743">
    <property type="term" value="F:translation initiation factor activity"/>
    <property type="evidence" value="ECO:0007669"/>
    <property type="project" value="UniProtKB-UniRule"/>
</dbReference>